<sequence>MTRKKVMIVEDDDAVLEVLKVMLSKGNCQILVAKNGQEAIDLYRFAKPDLVLMDIELPVMDGITATKEIKKLDPGAKIIGVTAYSRSKGKYLIEAGALDIIDKPFTKKKIFQILEKYTSVC</sequence>
<dbReference type="InterPro" id="IPR001789">
    <property type="entry name" value="Sig_transdc_resp-reg_receiver"/>
</dbReference>
<dbReference type="SUPFAM" id="SSF52172">
    <property type="entry name" value="CheY-like"/>
    <property type="match status" value="1"/>
</dbReference>
<dbReference type="CDD" id="cd17546">
    <property type="entry name" value="REC_hyHK_CKI1_RcsC-like"/>
    <property type="match status" value="1"/>
</dbReference>
<feature type="modified residue" description="4-aspartylphosphate" evidence="1">
    <location>
        <position position="54"/>
    </location>
</feature>
<keyword evidence="4" id="KW-1185">Reference proteome</keyword>
<dbReference type="PANTHER" id="PTHR43228:SF1">
    <property type="entry name" value="TWO-COMPONENT RESPONSE REGULATOR ARR22"/>
    <property type="match status" value="1"/>
</dbReference>
<dbReference type="SMART" id="SM00448">
    <property type="entry name" value="REC"/>
    <property type="match status" value="1"/>
</dbReference>
<evidence type="ECO:0000313" key="3">
    <source>
        <dbReference type="EMBL" id="XAT63863.1"/>
    </source>
</evidence>
<organism evidence="3 4">
    <name type="scientific">Geoglobus acetivorans</name>
    <dbReference type="NCBI Taxonomy" id="565033"/>
    <lineage>
        <taxon>Archaea</taxon>
        <taxon>Methanobacteriati</taxon>
        <taxon>Methanobacteriota</taxon>
        <taxon>Archaeoglobi</taxon>
        <taxon>Archaeoglobales</taxon>
        <taxon>Archaeoglobaceae</taxon>
        <taxon>Geoglobus</taxon>
    </lineage>
</organism>
<feature type="domain" description="Response regulatory" evidence="2">
    <location>
        <begin position="5"/>
        <end position="118"/>
    </location>
</feature>
<name>A0ABZ3H2S7_GEOAI</name>
<dbReference type="Gene3D" id="3.40.50.2300">
    <property type="match status" value="1"/>
</dbReference>
<dbReference type="InterPro" id="IPR011006">
    <property type="entry name" value="CheY-like_superfamily"/>
</dbReference>
<protein>
    <submittedName>
        <fullName evidence="3">Response regulator</fullName>
    </submittedName>
</protein>
<keyword evidence="1" id="KW-0597">Phosphoprotein</keyword>
<dbReference type="GeneID" id="90448100"/>
<reference evidence="3 4" key="1">
    <citation type="submission" date="2021-11" db="EMBL/GenBank/DDBJ databases">
        <title>Whole genome of Geoglobus acetivorans.</title>
        <authorList>
            <person name="Liu D."/>
        </authorList>
    </citation>
    <scope>NUCLEOTIDE SEQUENCE [LARGE SCALE GENOMIC DNA]</scope>
    <source>
        <strain evidence="3 4">SBH6</strain>
    </source>
</reference>
<dbReference type="RefSeq" id="WP_193806757.1">
    <property type="nucleotide sequence ID" value="NZ_CP087714.1"/>
</dbReference>
<dbReference type="PROSITE" id="PS50110">
    <property type="entry name" value="RESPONSE_REGULATORY"/>
    <property type="match status" value="1"/>
</dbReference>
<evidence type="ECO:0000256" key="1">
    <source>
        <dbReference type="PROSITE-ProRule" id="PRU00169"/>
    </source>
</evidence>
<evidence type="ECO:0000313" key="4">
    <source>
        <dbReference type="Proteomes" id="UP001492541"/>
    </source>
</evidence>
<dbReference type="EMBL" id="CP087714">
    <property type="protein sequence ID" value="XAT63863.1"/>
    <property type="molecule type" value="Genomic_DNA"/>
</dbReference>
<proteinExistence type="predicted"/>
<dbReference type="Pfam" id="PF00072">
    <property type="entry name" value="Response_reg"/>
    <property type="match status" value="1"/>
</dbReference>
<accession>A0ABZ3H2S7</accession>
<evidence type="ECO:0000259" key="2">
    <source>
        <dbReference type="PROSITE" id="PS50110"/>
    </source>
</evidence>
<dbReference type="InterPro" id="IPR052048">
    <property type="entry name" value="ST_Response_Regulator"/>
</dbReference>
<dbReference type="Proteomes" id="UP001492541">
    <property type="component" value="Chromosome"/>
</dbReference>
<dbReference type="PANTHER" id="PTHR43228">
    <property type="entry name" value="TWO-COMPONENT RESPONSE REGULATOR"/>
    <property type="match status" value="1"/>
</dbReference>
<gene>
    <name evidence="3" type="ORF">LPQ35_00415</name>
</gene>